<keyword evidence="3" id="KW-0408">Iron</keyword>
<keyword evidence="1" id="KW-0949">S-adenosyl-L-methionine</keyword>
<evidence type="ECO:0000259" key="5">
    <source>
        <dbReference type="Pfam" id="PF04055"/>
    </source>
</evidence>
<keyword evidence="4" id="KW-0411">Iron-sulfur</keyword>
<dbReference type="SFLD" id="SFLDG01067">
    <property type="entry name" value="SPASM/twitch_domain_containing"/>
    <property type="match status" value="1"/>
</dbReference>
<name>A0A6J7WPH2_9CAUD</name>
<evidence type="ECO:0000313" key="6">
    <source>
        <dbReference type="EMBL" id="CAB5214881.1"/>
    </source>
</evidence>
<dbReference type="NCBIfam" id="NF033640">
    <property type="entry name" value="N_Twi_rSAM"/>
    <property type="match status" value="1"/>
</dbReference>
<accession>A0A6J7WPH2</accession>
<protein>
    <submittedName>
        <fullName evidence="6">Radical_SAM domain containing protein</fullName>
    </submittedName>
</protein>
<dbReference type="GO" id="GO:0046872">
    <property type="term" value="F:metal ion binding"/>
    <property type="evidence" value="ECO:0007669"/>
    <property type="project" value="UniProtKB-KW"/>
</dbReference>
<dbReference type="InterPro" id="IPR007197">
    <property type="entry name" value="rSAM"/>
</dbReference>
<dbReference type="Gene3D" id="3.20.20.70">
    <property type="entry name" value="Aldolase class I"/>
    <property type="match status" value="1"/>
</dbReference>
<dbReference type="GO" id="GO:0003824">
    <property type="term" value="F:catalytic activity"/>
    <property type="evidence" value="ECO:0007669"/>
    <property type="project" value="InterPro"/>
</dbReference>
<keyword evidence="2" id="KW-0479">Metal-binding</keyword>
<dbReference type="GO" id="GO:0051536">
    <property type="term" value="F:iron-sulfur cluster binding"/>
    <property type="evidence" value="ECO:0007669"/>
    <property type="project" value="UniProtKB-KW"/>
</dbReference>
<reference evidence="6" key="1">
    <citation type="submission" date="2020-05" db="EMBL/GenBank/DDBJ databases">
        <authorList>
            <person name="Chiriac C."/>
            <person name="Salcher M."/>
            <person name="Ghai R."/>
            <person name="Kavagutti S V."/>
        </authorList>
    </citation>
    <scope>NUCLEOTIDE SEQUENCE</scope>
</reference>
<dbReference type="SUPFAM" id="SSF102114">
    <property type="entry name" value="Radical SAM enzymes"/>
    <property type="match status" value="1"/>
</dbReference>
<feature type="domain" description="Radical SAM core" evidence="5">
    <location>
        <begin position="132"/>
        <end position="275"/>
    </location>
</feature>
<evidence type="ECO:0000256" key="3">
    <source>
        <dbReference type="ARBA" id="ARBA00023004"/>
    </source>
</evidence>
<dbReference type="SFLD" id="SFLDS00029">
    <property type="entry name" value="Radical_SAM"/>
    <property type="match status" value="1"/>
</dbReference>
<evidence type="ECO:0000256" key="4">
    <source>
        <dbReference type="ARBA" id="ARBA00023014"/>
    </source>
</evidence>
<organism evidence="6">
    <name type="scientific">uncultured Caudovirales phage</name>
    <dbReference type="NCBI Taxonomy" id="2100421"/>
    <lineage>
        <taxon>Viruses</taxon>
        <taxon>Duplodnaviria</taxon>
        <taxon>Heunggongvirae</taxon>
        <taxon>Uroviricota</taxon>
        <taxon>Caudoviricetes</taxon>
        <taxon>Peduoviridae</taxon>
        <taxon>Maltschvirus</taxon>
        <taxon>Maltschvirus maltsch</taxon>
    </lineage>
</organism>
<dbReference type="InterPro" id="IPR058240">
    <property type="entry name" value="rSAM_sf"/>
</dbReference>
<proteinExistence type="predicted"/>
<dbReference type="CDD" id="cd01335">
    <property type="entry name" value="Radical_SAM"/>
    <property type="match status" value="1"/>
</dbReference>
<dbReference type="Pfam" id="PF04055">
    <property type="entry name" value="Radical_SAM"/>
    <property type="match status" value="1"/>
</dbReference>
<gene>
    <name evidence="6" type="ORF">UFOVP190_303</name>
</gene>
<dbReference type="InterPro" id="IPR013785">
    <property type="entry name" value="Aldolase_TIM"/>
</dbReference>
<sequence>MTFKERFCPSPWMHMRINNSGHYEYCRWAVKADRNNEPNIQQQSPLYYFQFHMAPVREAMLKGQTLPGCSECYLQEQHGKVNGRQRQLLKTGVRLNDFENTMLSSPWIDEFVNSERHEGATIQTPQDWQIDLGNYCNSSCIFCTPDSSSRLATEYRRIGLIDETPRANWCEDPDKLSTLIDALLQSKIKYLHFIGGETLITPAFKKILLTLVKENLHKTITIGFTTNLTVWDQDIVDLLVQFEQVNLGMSVECLHPLNDYVRYGSDIDTVKNTMEQWITVAEQNQWVVQLRITPTIFSIWHLDTIYQYAYDRNISVESCNFLNEPDYMRPSVLPNNMRVQAIAKLNAWLSNYTVVDSEQIVNTRNPAFAQQQLLQDARSYVNYLETQPDESFRLPTLVDYLKLIEYSRKNSILDYLPEYENILRSAGY</sequence>
<evidence type="ECO:0000256" key="2">
    <source>
        <dbReference type="ARBA" id="ARBA00022723"/>
    </source>
</evidence>
<evidence type="ECO:0000256" key="1">
    <source>
        <dbReference type="ARBA" id="ARBA00022691"/>
    </source>
</evidence>
<dbReference type="EMBL" id="LR798243">
    <property type="protein sequence ID" value="CAB5214881.1"/>
    <property type="molecule type" value="Genomic_DNA"/>
</dbReference>